<dbReference type="Proteomes" id="UP000216311">
    <property type="component" value="Unassembled WGS sequence"/>
</dbReference>
<gene>
    <name evidence="1" type="ORF">CGZ93_17210</name>
</gene>
<sequence>MSRRRQRGPVILLVVVVLLVAGVIVADRVARTKTNEQVAAQLQTQLGLAERPTVDIIGFPFLTQVAANRFNRVNVEAAGVRTGGDRPLTVRALHLQLGEVTTADNYRRITAGSLQGSAEVGWASVQEAAGVPVTPLPDGRVELTVSLSVLGQRAPVTLRGRPVLDVNEQSLRVREVQAELAGYQLPAAVVQRMVDQAVPSVPLNLPMGIRAESLQLTGEGPMLGLAGRNVVLTGG</sequence>
<evidence type="ECO:0000313" key="2">
    <source>
        <dbReference type="Proteomes" id="UP000216311"/>
    </source>
</evidence>
<dbReference type="AlphaFoldDB" id="A0A255GN91"/>
<proteinExistence type="predicted"/>
<evidence type="ECO:0000313" key="1">
    <source>
        <dbReference type="EMBL" id="OYO17298.1"/>
    </source>
</evidence>
<name>A0A255GN91_9ACTN</name>
<reference evidence="1 2" key="1">
    <citation type="submission" date="2017-07" db="EMBL/GenBank/DDBJ databases">
        <title>Draft whole genome sequences of clinical Proprionibacteriaceae strains.</title>
        <authorList>
            <person name="Bernier A.-M."/>
            <person name="Bernard K."/>
            <person name="Domingo M.-C."/>
        </authorList>
    </citation>
    <scope>NUCLEOTIDE SEQUENCE [LARGE SCALE GENOMIC DNA]</scope>
    <source>
        <strain evidence="1 2">NML 130396</strain>
    </source>
</reference>
<evidence type="ECO:0008006" key="3">
    <source>
        <dbReference type="Google" id="ProtNLM"/>
    </source>
</evidence>
<protein>
    <recommendedName>
        <fullName evidence="3">DUF2993 domain-containing protein</fullName>
    </recommendedName>
</protein>
<keyword evidence="2" id="KW-1185">Reference proteome</keyword>
<dbReference type="RefSeq" id="WP_094365377.1">
    <property type="nucleotide sequence ID" value="NZ_NMVQ01000046.1"/>
</dbReference>
<accession>A0A255GN91</accession>
<dbReference type="Pfam" id="PF11209">
    <property type="entry name" value="LmeA"/>
    <property type="match status" value="1"/>
</dbReference>
<dbReference type="EMBL" id="NMVQ01000046">
    <property type="protein sequence ID" value="OYO17298.1"/>
    <property type="molecule type" value="Genomic_DNA"/>
</dbReference>
<dbReference type="InterPro" id="IPR021373">
    <property type="entry name" value="DUF2993"/>
</dbReference>
<comment type="caution">
    <text evidence="1">The sequence shown here is derived from an EMBL/GenBank/DDBJ whole genome shotgun (WGS) entry which is preliminary data.</text>
</comment>
<dbReference type="OrthoDB" id="3215846at2"/>
<organism evidence="1 2">
    <name type="scientific">Enemella dayhoffiae</name>
    <dbReference type="NCBI Taxonomy" id="2016507"/>
    <lineage>
        <taxon>Bacteria</taxon>
        <taxon>Bacillati</taxon>
        <taxon>Actinomycetota</taxon>
        <taxon>Actinomycetes</taxon>
        <taxon>Propionibacteriales</taxon>
        <taxon>Propionibacteriaceae</taxon>
        <taxon>Enemella</taxon>
    </lineage>
</organism>